<keyword evidence="1" id="KW-0175">Coiled coil</keyword>
<feature type="compositionally biased region" description="Acidic residues" evidence="2">
    <location>
        <begin position="281"/>
        <end position="290"/>
    </location>
</feature>
<feature type="region of interest" description="Disordered" evidence="2">
    <location>
        <begin position="52"/>
        <end position="162"/>
    </location>
</feature>
<feature type="region of interest" description="Disordered" evidence="2">
    <location>
        <begin position="680"/>
        <end position="759"/>
    </location>
</feature>
<dbReference type="EMBL" id="CAUYUJ010011115">
    <property type="protein sequence ID" value="CAK0831120.1"/>
    <property type="molecule type" value="Genomic_DNA"/>
</dbReference>
<proteinExistence type="predicted"/>
<gene>
    <name evidence="3" type="ORF">PCOR1329_LOCUS29557</name>
</gene>
<feature type="coiled-coil region" evidence="1">
    <location>
        <begin position="466"/>
        <end position="493"/>
    </location>
</feature>
<comment type="caution">
    <text evidence="3">The sequence shown here is derived from an EMBL/GenBank/DDBJ whole genome shotgun (WGS) entry which is preliminary data.</text>
</comment>
<evidence type="ECO:0000256" key="2">
    <source>
        <dbReference type="SAM" id="MobiDB-lite"/>
    </source>
</evidence>
<evidence type="ECO:0000313" key="4">
    <source>
        <dbReference type="Proteomes" id="UP001189429"/>
    </source>
</evidence>
<feature type="compositionally biased region" description="Basic and acidic residues" evidence="2">
    <location>
        <begin position="416"/>
        <end position="426"/>
    </location>
</feature>
<keyword evidence="4" id="KW-1185">Reference proteome</keyword>
<feature type="compositionally biased region" description="Low complexity" evidence="2">
    <location>
        <begin position="245"/>
        <end position="264"/>
    </location>
</feature>
<evidence type="ECO:0000256" key="1">
    <source>
        <dbReference type="SAM" id="Coils"/>
    </source>
</evidence>
<dbReference type="Proteomes" id="UP001189429">
    <property type="component" value="Unassembled WGS sequence"/>
</dbReference>
<protein>
    <submittedName>
        <fullName evidence="3">Uncharacterized protein</fullName>
    </submittedName>
</protein>
<feature type="region of interest" description="Disordered" evidence="2">
    <location>
        <begin position="416"/>
        <end position="457"/>
    </location>
</feature>
<feature type="region of interest" description="Disordered" evidence="2">
    <location>
        <begin position="964"/>
        <end position="988"/>
    </location>
</feature>
<feature type="region of interest" description="Disordered" evidence="2">
    <location>
        <begin position="1415"/>
        <end position="1435"/>
    </location>
</feature>
<organism evidence="3 4">
    <name type="scientific">Prorocentrum cordatum</name>
    <dbReference type="NCBI Taxonomy" id="2364126"/>
    <lineage>
        <taxon>Eukaryota</taxon>
        <taxon>Sar</taxon>
        <taxon>Alveolata</taxon>
        <taxon>Dinophyceae</taxon>
        <taxon>Prorocentrales</taxon>
        <taxon>Prorocentraceae</taxon>
        <taxon>Prorocentrum</taxon>
    </lineage>
</organism>
<feature type="compositionally biased region" description="Basic and acidic residues" evidence="2">
    <location>
        <begin position="307"/>
        <end position="317"/>
    </location>
</feature>
<feature type="compositionally biased region" description="Low complexity" evidence="2">
    <location>
        <begin position="291"/>
        <end position="304"/>
    </location>
</feature>
<feature type="region of interest" description="Disordered" evidence="2">
    <location>
        <begin position="245"/>
        <end position="341"/>
    </location>
</feature>
<feature type="region of interest" description="Disordered" evidence="2">
    <location>
        <begin position="547"/>
        <end position="587"/>
    </location>
</feature>
<feature type="region of interest" description="Disordered" evidence="2">
    <location>
        <begin position="829"/>
        <end position="866"/>
    </location>
</feature>
<feature type="region of interest" description="Disordered" evidence="2">
    <location>
        <begin position="175"/>
        <end position="206"/>
    </location>
</feature>
<evidence type="ECO:0000313" key="3">
    <source>
        <dbReference type="EMBL" id="CAK0831120.1"/>
    </source>
</evidence>
<feature type="compositionally biased region" description="Low complexity" evidence="2">
    <location>
        <begin position="116"/>
        <end position="128"/>
    </location>
</feature>
<reference evidence="3" key="1">
    <citation type="submission" date="2023-10" db="EMBL/GenBank/DDBJ databases">
        <authorList>
            <person name="Chen Y."/>
            <person name="Shah S."/>
            <person name="Dougan E. K."/>
            <person name="Thang M."/>
            <person name="Chan C."/>
        </authorList>
    </citation>
    <scope>NUCLEOTIDE SEQUENCE [LARGE SCALE GENOMIC DNA]</scope>
</reference>
<feature type="compositionally biased region" description="Polar residues" evidence="2">
    <location>
        <begin position="680"/>
        <end position="694"/>
    </location>
</feature>
<name>A0ABN9SHG9_9DINO</name>
<sequence>MAGADSPGARGSAEMPVGLSNFGHLVDAAKQQTELIVWMAEKLQEHERKLAGMDGMGTRSASDGLSVRAWKPGLKRSESQAKASMPPLAKGEPASPPNGSQSRGSGATLGVSVSEAPTTAASLAAAAPADEEGAAHPAPAGPPQASPLAGEGERESDASSLESRVVLPVALAEQAEFGSSAPGQGRESIAEDSASVMQERVTPRRASVAEGWMEQRLEEFAEYMREELERAAEVSSQSIARLAAQMRAMSPRAASAAESPDSASLTRGGQHGPASPPGEPSELEAAEEELPAMAGAGAQPADADGPGEGRAERRGAEGSRPGSAAREGPRPASPLAGLESSEQLALVRGMAEGLQRQMDRIHVDELKDIRLEHVSMKADVDELREGVRLLEQELLRLRPGGDADEGAAELHRLVHRASSDAAREGEPQAAASAASEKRSAESEEDDESLGPLGGALQGSEDFAEVDHEAAQVVKRLEERLKTLEEEHRVSKAKLGHSIQILEKAAREDDENHRRQFKAWNLANQVDVIQSVVAEEMRHVRDEVRKEMRQAGPSTAGPLLRGPSPWGEDVGRAGNAAAAPAPAADRDKDMKEVEEKLRRLQECYQQNTLKIAGLKSATRAIEHSASSAMDKAKRVADDMDAVAEMAQRHEARLEFLARDGVGIADAQVLARSLSEVSGLHSIQSAPSLPSASQTPSPGPSQRKPAAGAARQGRRRSSLIVGADAQQPAVEATASGEASPGGVSEIGSMPPATPARRLSAVHSGVDDGVTARFVRLGKKVTDLQGETTEQMRAMQTTVTLLSQRLGMMESFLPKRLRRQVEKIIEMEMDKEAKEKEKMEEDEERIRKEKSKENKTKKSKKDEKEKKSVDFASREKLVETKEFKIDDDEQVPWQKIGEPDVRWSWCFQPRNEMGRDLALHFQTMEDERQEFEDEIRRLLDDARKNGNLLGRRPHQPHRGIAERRVTHQEAMGAASSADTQEEPASPGGGLEVPQEELVAEFPPSPNTDRSLDRISKRVDKVVLPQIAELADRMDRMVVELRDTKKASESKLDAKADKQQVQGLAVKVAFFDTFDPAKLESRIDSAEGAIKFVEQLNDRLAMQVRKAESSAVNKNDITKLWQEVSGIKVDAQKLTKSIQDVTTNSFNATQKLSIKMEEVGKRFEMEVKTLQSEKATVKDLTALSEKVKLLEIAIKSSSKALTESSGPEVNVVVKRIILGMEDKLMLLENKIQALINGGVAVGGDAGGGMATLQGLPVEQTEKLGQDIEHATQAVQKLKQEVGLSKADLDSVKMQLATHIDIAQRINVLVESVSPGEGESSDGAGSLTLSRVQVMIAAAARQLVAGSKWVTREAFDHRISEIQSQVQLSSRQLLGQVEEMVATSGRALQPPAAANGGLLPKVVTAKQAGGTLQLQYVEAERASQSARGPRRREDQAGSVAVRKVGAGPERCFFGDFVGRLRFDVVLR</sequence>
<accession>A0ABN9SHG9</accession>